<gene>
    <name evidence="7" type="ORF">SMAC_03727</name>
</gene>
<proteinExistence type="inferred from homology"/>
<sequence length="5443" mass="597669">MADPSKDGFNSSAMPTIDSVRASNPEEDGCTTSPPAASPEDLHQIWAWNGSVPNQIRGSIHDQITFHAEHQPNAPAVCAWDGNFTYSELDAIATKVARKLIIQQHGIAPKSSIPLLFSKSKWTPVAMLAVLKAGCSAIALDATQPDGRLKSIVEQVVARPGRGLVISSERHRERAVSLVASVDLEVLQLDDVVLEEDGAEEGHLSELPLPVVPPDDTAYISFTSGTTGQPKGACISHANVRSASHYQGAKLGFTPKTRVLDFAPYSFDVAWGNFLHTLCAGGTLCIPSEEAMLTDLSAAVTAFNATLINVTPTVLRTIHPIPECLETVPLSGEMPYRENITKWAGKVRLVNTYGPTECTFKCAFSDISPLLEGRPDIGRGVGFATWLVDPVDNNRLVPIGSEGELWLEGPQVGQGYLNDREKTAESFVEDPPWLVAGGRRGRLYKTGDLVKYLPDGRLMFVGRKDSFQLKIRGQRVEIGDVEHHVRACLDDQIPIIVDVIVPKGSETKSLALFVATKNQDSERVKALMDDLGDKLREVLPAFMIPSVYLPIDKIPVASTGKVDRRSLRDMGSTMSWDEIVHLQSTIMAATKYHEPTTGTETRLRKIWGDVFGLDPTRISTADSFLQLGGDSIGAMRVVAVARDHGILLTVADIFTSPVLSSLALVADSNAQGGTLPHNEDDDLDTLPFSLLSVERDVQVIRKVASELCGISPDEVEDVFPVTALQEGMLADGAEYVSRTVFELPPLGQVDLERLEVAWESMAKQASIIRTRIVDLPGDGLVQVVVDSNRSLWRCPSLSDFFSGSTSMGLGTALCRAGLIGKMESETCYFALEMHHSIFDGFSNGLIMEAVEKAYREGGKLKEERGPLFVPHQRFIKHAVSRAAGNSRSDTVAFWRDQLADSEAAVFPAVTNSSDPAGKRALVDLHHPIADLQWPTNAGITPSSAVRSALTLLLAAHTNSNDVKYGETVSGRNAPVIGIDRIAGPTIATIPVRVKFNWDHTVQQLQQQIQQQAVDVTAHEQYGLQNIRRISQDVAEASQFQLLLIIQPQRKKTNHDDLFSKAKSVVSSGGSGDLTLVAKDGDADSLAMYNSYAIMAIVQLEDSGLTLKINFDSAIIEEAAVQRTAFQLEYLLRQLCTVNLAHSKLRDITPLSPQDITQIWNWNRALPDPVQGLVTETIDNRASIDPDATAIAAWDQELTYRQVKDLSNCIANSLRQDHGVGKGSIIVLSFQKSGWQLVTMLAALKLGAVCPFGPGFFEGLVPVYSISSLIEDDVESADWVHVLDPIEILPSDPALILFTSGSTGTPKSILWTHETLSSNIRAHSLSFDVNSTSRIFQFAGYEFDVSTVEALSALASGACCIVPSESDRTNHLAGTIDETRANWICLTPSVSETITPEGVPGLKTIVFAGEKLPQKTAIKWVGSIDSVYNWYGPAEASVATFCRVDQKTWKPALIGKSTSGLTWLVDPKDPNQLAPIGAVAELCMEGPILGAYTGDGGSALNEKSFFSPSWLQHGHGEIPGRTGRLYRTGDLVKYGGNGDIVFIGRLQESQRKLRGQRVELSEIESRVQSFVSGKLEVSVVAEIITPANSNFETLALFVSPSRSEEDAMALVKSKLLVDDLETDLSRVLPSYMIPKVYIPIQTLPISHTGKMDRRRLRQIGRSLTYEELASMQPSRQEARKPSTTMEKQLRDLWAEVIGIEASVINATDNFLRLGGDSIAAMRLVAAIHKRRLLLTVTDVFEAPCLQDMAIRVKQDRDSPEHELEVPPFSLLDSGVSETEARSCAARLCGIDEARIVDIYPVTPLQEGLLALGARKPGLYVSRSVFELQPDINIEHLEQAWLSTVDKLVTLRIRIVDLPGQGFVQVVLDNCPLSSYGTDVDAYVHEDELNHMGPGTELCRAAIIDRHFILSVHHSIYDGQVLKMIMNELGSQYLGAPGMTATPFKNFIKHLSDKVPQDAVDFWKAQLSKGEPRQFPVLPSATYQTQAKDDLQHSISLDWPRTGMTPSTMIRAAWAILATQYTSSDDVIFALTVSGRQANMRGVENCAGPTISAVPIAVSVDWTETVKAFLQRMQQQMIDITPHEQYGLQNIQRLHKELAESRLLQTLLVVQPVAEGKSFNEDNLLFKARSFSSNMDTLGHDPFNSWALMVVCELSTSGLQLRMSFDGNVIDKLQIGRMAKQFETVLRQMCCSGSNNTVQLGNVQIASPDDLDLFWAQNAEVPEDPDACVHDLVSLAARTNPNAIAIDAWDGHFRYQEVDKLSTKLAQSLIHLGVKKGNVVALNFEKTRWAPIAQLAIFKAGGIEVQLSTVVPDLRISKVFQMADVVLAVVSESRLEMVSCYAPSYTIPQLLSTSPSQPNTSLPTLPMITLQDPAAILVSSGSTGEPKQVLWSHRTLTANLLAHGSYLRITPSHSRIFQFASYDFDVSTIESLSALIHRATICIPSESERLDGIAEAINKFRCTYMNITPSTAKAIVPGSVPTVETLVLSGENLVRDDVDRWKNCKGVSGEEVEVLNWYGPAEHPATICKADVDSWRTGVVSRVDLKQPALCWLVDPSPGLKRLVPYGAVGEIVIEGPLCAEGYVRNREMTEERFKSWAGFLGGRRRTGTTATRLYYSGDLGRYDSAGNLVYMGRKDAQLKIRGQLVAPEEVQFHVRRNLLDLLVPVSEKSGGEEVTVVVDGIQLQSSTGLNLVAFVGPATEEEVERATTVNGGLREKLKRVLPSYAIPVYYIAVEEFPMNASGKIDRKRLREVGASFDPSRQTSGGAGRREPASLEEKTLQELWSRALGVEPQTISLGDSFLQIGDSIQAMRLVGIARQEGWLLSVAEVFEYPTLEEMANVIVRRKEDESEEDGAVLPFSLLDPTKDVKIACQRAAPLCGVKEDQVDDIFPCTALQKGLLALTVKQEGSYTGRNVLKLASSVDVVKFRKVWNNVVVAIPILRTRIVDLDGQGLVQVVVRDHSQSWIDARDTEEYLTKEGALPMGLGRPLMRCAIIEPQIDGQEPAYFVLTLHHSLYDGLTLPIIMETLEAIYNDIASPRLAPFQSFVKYISARDRKAENDFWRSQFADLKAAPFPPLPSSTYQPQSDSTLVHTVEDITWRSDNITRSTVIRAASALLCSLHTSPTSSDIVFGTVSSGRKAPVPGIETLPGPTIATVPIRVKTNNDRNILELLTSIQAQETQMIRYEQTGLSAVRQISGEAQRACQFQTLVVVQAPQEESITKSGLFVIPEDARECTEAEEEAHYRGFQSYALSLICTPEDGRLKVRFCFDLNVINQTKVQKMAGDFEKLLKTLCAPGNNETSLGAISLTAEEDLNRIWQWNASSCSTVERPIHELILETASRQPDDAIAISAWDGEITYGELARVTSNIALHLVSMGVCCNMIIPLYFEKSLYATITFLSVLRAGGAGLLLDTTLPVSYLQSVVQQVSAPFVICSPAEQDLAGRLSDNIVVVGPDSPLLLLPSNPSLPSSPSLPKIPSSSLAYTVFTSGTTGLPKGVLITHRNISTAVTHQRSSIHMTPHERVYDFSAHTFDAHHWAVFHTLACGATLCIPSERERRQNLTVSLRRFGATMAFLTPSVARAVDVEGVGVPSLRKVHLGGERVSEKDWGRWLASKGSERSQSRKVFNAYGPAETTQGVMYGLISPESAPADGGDELSVGKGVAACTWIVDPESSERLVEVGEVGELYLEGPLVGNGYLNDPEKTAQSFVEESPGWLKRGSPDGTVKGRNKSRLYKTGDLVRYNPVDGALVFVGRKDTQVKLRGQRIELEKVEQAVQQVLAGKLGGREAPPPLVVAEVVVPAGTDSQVLVAFVETVSMSEVQFANWVDGLRDALSEQLPPYMVPAPFIPVEKMPLTTSGKTDRKRLREMGADLALEQASSEGNEADGELPGTAEEIALQQLWSIILGVEEEKIRTGSSFLRLGGDSISAMRLTALARNRFGYNLAVQSILQCPKLSDMAKKMERQHQEDVETSKPRTIEPFVLLKNPVDKDSTLDYIASQCGIERDQIEDVFPTTSVQKSLLSMTAKADGSYVARYMLYLRPDIDLDRFKAAWEHVSRKVAPILRQRILDVPTEGLVQVQVNESLYWEQASDLNIYLQHDLAKPMGLATELTRLAIVRNSNGELSCCITQHHAIYDGYSLHLLLCEIAKSYAGIIDSSPIAPFQSFIHHISTISQEASHSFWRNQFAGSEAIPFPELPEQDYRPKADSTVKRHLTNLRLTKRGDATANSLIRAAWAILTARYTGTEDVMFGAMVTGRQAPLEGMERMVAPLISAVPVRVKFDGQRQMVRELLEGIRDQALAMVEFEGTELLEIRRVSEEAERGTRFNCLLVVQPALQDDDGLKQDGPFTSGPEYISSRDGLDDFNPNAVMVMCQLVNSDGIKLEISFDSKVVDQAQMERIASQFEHVLRQLSTSPADQKIEDIETVSKEDVQEMWKWNATVPEAIEECVHSLIEKTMKRIPDAPAICAWDGELSYAELGRLSGRLAAHLVALGAGPATIIPLCVEKSMWYPVAALAILRAGAAAVAMDSTQPEGRLRSIVTQIGPKILLASATTQELTSRLSDAEVVVVDEVHSLEWPACSIQVTVTPSDTLYIVFTSGSTGTPKGIITTHQNFSSAATHQASILNIREGTRVFDFVSYSFDVSWSNHLQSLICGACLCIPSETERKNDIGGSFNRMNCDYTYFTPSVARSLVPSTLPGLRTLAMGGEAIMRKDVARWTQAETVIGIYGPAECAQALSFTRFTPETRNNHVGIPYGAITWLVEPGRPDRLAAVGTIGELLIEGPTVSKGYFDDESKTAAAYIRSPPWLKKGAHRHRGRQDTLYKTGDLLRHNSDGSLDFIGRKDGLIKLRGQRIELSEVEYHVHNSLRDLSLVDAIAAEIITPANNTSSPILAVLARAIEGLEEKLWDQVPQYMVPGAYIYVDKVPMTTTNKTDRRALRQIGSRYTLEELAAMQPQGTESRRAPSTEMEKRLQALWSSVLEIEPESISADSTFFRIGGESIAAMRMVSMARQEGLALTVAEIFRAPKLCDLALVVAEINGHEEDILAHAPFSLVKMDDLADFLESKVVPFLNDGLTAEHIQDVIPATDFQALSISENLQDPPGRYPHWIFDLPASVDFAKLEQACKDLVNHFDILRSVFVPAAAAAADDDGDDGKFLQVILRKLTPAYDTIDASDTNDLSQFVNAICAEDLTRPRKLGQSFIRFIAFKHSAVSNPSSHKLIFRISHAYFDGFSWSQVLQTLSSFYLNQHKRQQAISTPSSLTTPSFADYIAHRESHKQESLTYWTNRLQGWGYPANLCRKPTTTTWSSSVSDRLSLSHTIPFPSFGQEDGISPATHFHASFAFALSRFFGTHKLLFGRLVTGRSLLPASLQNVVGPTMTELPVTVWVSHDFMGMAKQLQEQFIEDSKYESVGMREIIEGGTDWDYLGEAEGTPRKDWGVEDGLSAGG</sequence>
<dbReference type="eggNOG" id="KOG1176">
    <property type="taxonomic scope" value="Eukaryota"/>
</dbReference>
<name>F7VZS2_SORMK</name>
<protein>
    <submittedName>
        <fullName evidence="7">WGS project CABT00000000 data, contig 2.16</fullName>
    </submittedName>
</protein>
<dbReference type="SUPFAM" id="SSF56801">
    <property type="entry name" value="Acetyl-CoA synthetase-like"/>
    <property type="match status" value="5"/>
</dbReference>
<evidence type="ECO:0000256" key="3">
    <source>
        <dbReference type="ARBA" id="ARBA00022598"/>
    </source>
</evidence>
<dbReference type="GO" id="GO:0044550">
    <property type="term" value="P:secondary metabolite biosynthetic process"/>
    <property type="evidence" value="ECO:0007669"/>
    <property type="project" value="TreeGrafter"/>
</dbReference>
<feature type="domain" description="Carrier" evidence="6">
    <location>
        <begin position="2769"/>
        <end position="2844"/>
    </location>
</feature>
<dbReference type="Pfam" id="PF00501">
    <property type="entry name" value="AMP-binding"/>
    <property type="match status" value="6"/>
</dbReference>
<dbReference type="FunFam" id="1.10.1200.10:FF:000005">
    <property type="entry name" value="Nonribosomal peptide synthetase 1"/>
    <property type="match status" value="3"/>
</dbReference>
<dbReference type="GeneID" id="10805067"/>
<dbReference type="PROSITE" id="PS00455">
    <property type="entry name" value="AMP_BINDING"/>
    <property type="match status" value="3"/>
</dbReference>
<keyword evidence="1" id="KW-0596">Phosphopantetheine</keyword>
<dbReference type="InterPro" id="IPR045851">
    <property type="entry name" value="AMP-bd_C_sf"/>
</dbReference>
<dbReference type="SMART" id="SM01294">
    <property type="entry name" value="PKS_PP_betabranch"/>
    <property type="match status" value="1"/>
</dbReference>
<dbReference type="eggNOG" id="KOG1178">
    <property type="taxonomic scope" value="Eukaryota"/>
</dbReference>
<comment type="similarity">
    <text evidence="4">Belongs to the NRP synthetase family.</text>
</comment>
<comment type="caution">
    <text evidence="7">The sequence shown here is derived from an EMBL/GenBank/DDBJ whole genome shotgun (WGS) entry which is preliminary data.</text>
</comment>
<dbReference type="InterPro" id="IPR006162">
    <property type="entry name" value="Ppantetheine_attach_site"/>
</dbReference>
<dbReference type="NCBIfam" id="NF003417">
    <property type="entry name" value="PRK04813.1"/>
    <property type="match status" value="6"/>
</dbReference>
<dbReference type="SUPFAM" id="SSF47336">
    <property type="entry name" value="ACP-like"/>
    <property type="match status" value="5"/>
</dbReference>
<dbReference type="PANTHER" id="PTHR45527:SF1">
    <property type="entry name" value="FATTY ACID SYNTHASE"/>
    <property type="match status" value="1"/>
</dbReference>
<dbReference type="CDD" id="cd19545">
    <property type="entry name" value="FUM14_C_NRPS-like"/>
    <property type="match status" value="4"/>
</dbReference>
<dbReference type="Proteomes" id="UP000001881">
    <property type="component" value="Unassembled WGS sequence"/>
</dbReference>
<dbReference type="PANTHER" id="PTHR45527">
    <property type="entry name" value="NONRIBOSOMAL PEPTIDE SYNTHETASE"/>
    <property type="match status" value="1"/>
</dbReference>
<dbReference type="Pfam" id="PF00550">
    <property type="entry name" value="PP-binding"/>
    <property type="match status" value="5"/>
</dbReference>
<evidence type="ECO:0000256" key="1">
    <source>
        <dbReference type="ARBA" id="ARBA00022450"/>
    </source>
</evidence>
<feature type="domain" description="Carrier" evidence="6">
    <location>
        <begin position="4959"/>
        <end position="5035"/>
    </location>
</feature>
<dbReference type="GO" id="GO:0005737">
    <property type="term" value="C:cytoplasm"/>
    <property type="evidence" value="ECO:0007669"/>
    <property type="project" value="TreeGrafter"/>
</dbReference>
<dbReference type="InterPro" id="IPR020806">
    <property type="entry name" value="PKS_PP-bd"/>
</dbReference>
<dbReference type="Pfam" id="PF00668">
    <property type="entry name" value="Condensation"/>
    <property type="match status" value="5"/>
</dbReference>
<dbReference type="InterPro" id="IPR042099">
    <property type="entry name" value="ANL_N_sf"/>
</dbReference>
<dbReference type="OMA" id="CTGVQKS"/>
<evidence type="ECO:0000256" key="2">
    <source>
        <dbReference type="ARBA" id="ARBA00022553"/>
    </source>
</evidence>
<dbReference type="PROSITE" id="PS50075">
    <property type="entry name" value="CARRIER"/>
    <property type="match status" value="5"/>
</dbReference>
<dbReference type="STRING" id="771870.F7VZS2"/>
<dbReference type="Gene3D" id="3.30.300.30">
    <property type="match status" value="5"/>
</dbReference>
<evidence type="ECO:0000313" key="8">
    <source>
        <dbReference type="Proteomes" id="UP000001881"/>
    </source>
</evidence>
<dbReference type="GO" id="GO:0043041">
    <property type="term" value="P:amino acid activation for nonribosomal peptide biosynthetic process"/>
    <property type="evidence" value="ECO:0007669"/>
    <property type="project" value="TreeGrafter"/>
</dbReference>
<feature type="domain" description="Carrier" evidence="6">
    <location>
        <begin position="594"/>
        <end position="670"/>
    </location>
</feature>
<dbReference type="InterPro" id="IPR009081">
    <property type="entry name" value="PP-bd_ACP"/>
</dbReference>
<dbReference type="InterPro" id="IPR000873">
    <property type="entry name" value="AMP-dep_synth/lig_dom"/>
</dbReference>
<feature type="region of interest" description="Disordered" evidence="5">
    <location>
        <begin position="2753"/>
        <end position="2773"/>
    </location>
</feature>
<dbReference type="HOGENOM" id="CLU_000022_60_0_1"/>
<feature type="domain" description="Carrier" evidence="6">
    <location>
        <begin position="3888"/>
        <end position="3962"/>
    </location>
</feature>
<evidence type="ECO:0000256" key="4">
    <source>
        <dbReference type="ARBA" id="ARBA00029454"/>
    </source>
</evidence>
<dbReference type="InParanoid" id="F7VZS2"/>
<accession>F7VZS2</accession>
<feature type="region of interest" description="Disordered" evidence="5">
    <location>
        <begin position="1"/>
        <end position="38"/>
    </location>
</feature>
<dbReference type="InterPro" id="IPR023213">
    <property type="entry name" value="CAT-like_dom_sf"/>
</dbReference>
<reference evidence="7 8" key="1">
    <citation type="journal article" date="2010" name="PLoS Genet.">
        <title>De novo assembly of a 40 Mb eukaryotic genome from short sequence reads: Sordaria macrospora, a model organism for fungal morphogenesis.</title>
        <authorList>
            <person name="Nowrousian M."/>
            <person name="Stajich J."/>
            <person name="Chu M."/>
            <person name="Engh I."/>
            <person name="Espagne E."/>
            <person name="Halliday K."/>
            <person name="Kamerewerd J."/>
            <person name="Kempken F."/>
            <person name="Knab B."/>
            <person name="Kuo H.C."/>
            <person name="Osiewacz H.D."/>
            <person name="Poeggeler S."/>
            <person name="Read N."/>
            <person name="Seiler S."/>
            <person name="Smith K."/>
            <person name="Zickler D."/>
            <person name="Kueck U."/>
            <person name="Freitag M."/>
        </authorList>
    </citation>
    <scope>NUCLEOTIDE SEQUENCE [LARGE SCALE GENOMIC DNA]</scope>
    <source>
        <strain evidence="8">ATCC MYA-333 / DSM 997 / K(L3346) / K-hell</strain>
        <tissue evidence="7">Mycelium</tissue>
    </source>
</reference>
<dbReference type="KEGG" id="smp:10805067"/>
<dbReference type="PROSITE" id="PS00012">
    <property type="entry name" value="PHOSPHOPANTETHEINE"/>
    <property type="match status" value="3"/>
</dbReference>
<dbReference type="EMBL" id="CABT02000016">
    <property type="protein sequence ID" value="CCC11021.1"/>
    <property type="molecule type" value="Genomic_DNA"/>
</dbReference>
<dbReference type="SMART" id="SM00823">
    <property type="entry name" value="PKS_PP"/>
    <property type="match status" value="5"/>
</dbReference>
<dbReference type="InterPro" id="IPR036736">
    <property type="entry name" value="ACP-like_sf"/>
</dbReference>
<dbReference type="Gene3D" id="3.30.559.10">
    <property type="entry name" value="Chloramphenicol acetyltransferase-like domain"/>
    <property type="match status" value="5"/>
</dbReference>
<dbReference type="Gene3D" id="1.10.1200.10">
    <property type="entry name" value="ACP-like"/>
    <property type="match status" value="5"/>
</dbReference>
<organism evidence="7 8">
    <name type="scientific">Sordaria macrospora (strain ATCC MYA-333 / DSM 997 / K(L3346) / K-hell)</name>
    <dbReference type="NCBI Taxonomy" id="771870"/>
    <lineage>
        <taxon>Eukaryota</taxon>
        <taxon>Fungi</taxon>
        <taxon>Dikarya</taxon>
        <taxon>Ascomycota</taxon>
        <taxon>Pezizomycotina</taxon>
        <taxon>Sordariomycetes</taxon>
        <taxon>Sordariomycetidae</taxon>
        <taxon>Sordariales</taxon>
        <taxon>Sordariaceae</taxon>
        <taxon>Sordaria</taxon>
    </lineage>
</organism>
<dbReference type="FunFam" id="3.30.300.30:FF:000015">
    <property type="entry name" value="Nonribosomal peptide synthase SidD"/>
    <property type="match status" value="4"/>
</dbReference>
<evidence type="ECO:0000259" key="6">
    <source>
        <dbReference type="PROSITE" id="PS50075"/>
    </source>
</evidence>
<dbReference type="OrthoDB" id="4575042at2759"/>
<evidence type="ECO:0000313" key="7">
    <source>
        <dbReference type="EMBL" id="CCC11021.1"/>
    </source>
</evidence>
<keyword evidence="3" id="KW-0436">Ligase</keyword>
<dbReference type="GO" id="GO:0031177">
    <property type="term" value="F:phosphopantetheine binding"/>
    <property type="evidence" value="ECO:0007669"/>
    <property type="project" value="InterPro"/>
</dbReference>
<dbReference type="Gene3D" id="3.40.50.12780">
    <property type="entry name" value="N-terminal domain of ligase-like"/>
    <property type="match status" value="5"/>
</dbReference>
<feature type="domain" description="Carrier" evidence="6">
    <location>
        <begin position="1679"/>
        <end position="1755"/>
    </location>
</feature>
<dbReference type="Gene3D" id="3.30.559.30">
    <property type="entry name" value="Nonribosomal peptide synthetase, condensation domain"/>
    <property type="match status" value="5"/>
</dbReference>
<dbReference type="Pfam" id="PF13193">
    <property type="entry name" value="AMP-binding_C"/>
    <property type="match status" value="1"/>
</dbReference>
<dbReference type="CDD" id="cd05918">
    <property type="entry name" value="A_NRPS_SidN3_like"/>
    <property type="match status" value="5"/>
</dbReference>
<dbReference type="FunFam" id="3.30.559.30:FF:000003">
    <property type="entry name" value="Nonribosomal peptide synthase SidD"/>
    <property type="match status" value="4"/>
</dbReference>
<dbReference type="GO" id="GO:0016874">
    <property type="term" value="F:ligase activity"/>
    <property type="evidence" value="ECO:0007669"/>
    <property type="project" value="UniProtKB-KW"/>
</dbReference>
<dbReference type="InterPro" id="IPR020845">
    <property type="entry name" value="AMP-binding_CS"/>
</dbReference>
<keyword evidence="2" id="KW-0597">Phosphoprotein</keyword>
<dbReference type="InterPro" id="IPR001242">
    <property type="entry name" value="Condensation_dom"/>
</dbReference>
<dbReference type="SUPFAM" id="SSF52777">
    <property type="entry name" value="CoA-dependent acyltransferases"/>
    <property type="match status" value="10"/>
</dbReference>
<keyword evidence="8" id="KW-1185">Reference proteome</keyword>
<evidence type="ECO:0000256" key="5">
    <source>
        <dbReference type="SAM" id="MobiDB-lite"/>
    </source>
</evidence>
<dbReference type="VEuPathDB" id="FungiDB:SMAC_03727"/>
<dbReference type="InterPro" id="IPR025110">
    <property type="entry name" value="AMP-bd_C"/>
</dbReference>